<comment type="caution">
    <text evidence="9">The sequence shown here is derived from an EMBL/GenBank/DDBJ whole genome shotgun (WGS) entry which is preliminary data.</text>
</comment>
<dbReference type="InterPro" id="IPR036942">
    <property type="entry name" value="Beta-barrel_TonB_sf"/>
</dbReference>
<evidence type="ECO:0000256" key="5">
    <source>
        <dbReference type="ARBA" id="ARBA00023136"/>
    </source>
</evidence>
<evidence type="ECO:0000313" key="10">
    <source>
        <dbReference type="Proteomes" id="UP000015893"/>
    </source>
</evidence>
<evidence type="ECO:0000256" key="1">
    <source>
        <dbReference type="ARBA" id="ARBA00004571"/>
    </source>
</evidence>
<organism evidence="9 10">
    <name type="scientific">Helicobacter pylori UM037</name>
    <dbReference type="NCBI Taxonomy" id="1321939"/>
    <lineage>
        <taxon>Bacteria</taxon>
        <taxon>Pseudomonadati</taxon>
        <taxon>Campylobacterota</taxon>
        <taxon>Epsilonproteobacteria</taxon>
        <taxon>Campylobacterales</taxon>
        <taxon>Helicobacteraceae</taxon>
        <taxon>Helicobacter</taxon>
    </lineage>
</organism>
<dbReference type="SUPFAM" id="SSF56935">
    <property type="entry name" value="Porins"/>
    <property type="match status" value="1"/>
</dbReference>
<dbReference type="InterPro" id="IPR037066">
    <property type="entry name" value="Plug_dom_sf"/>
</dbReference>
<reference evidence="9 10" key="1">
    <citation type="journal article" date="2013" name="Genome Announc.">
        <title>Multiple genome sequences of Helicobacter pylori strains of diverse disease and antibiotic resistance backgrounds from Malaysia.</title>
        <authorList>
            <person name="Rehvathy V."/>
            <person name="Tan M.H."/>
            <person name="Gunaletchumy S.P."/>
            <person name="Teh X."/>
            <person name="Wang S."/>
            <person name="Baybayan P."/>
            <person name="Singh S."/>
            <person name="Ashby M."/>
            <person name="Kaakoush N.O."/>
            <person name="Mitchell H.M."/>
            <person name="Croft L.J."/>
            <person name="Goh K.L."/>
            <person name="Loke M.F."/>
            <person name="Vadivelu J."/>
        </authorList>
    </citation>
    <scope>NUCLEOTIDE SEQUENCE [LARGE SCALE GENOMIC DNA]</scope>
    <source>
        <strain evidence="9 10">UM037</strain>
    </source>
</reference>
<dbReference type="GO" id="GO:0033214">
    <property type="term" value="P:siderophore-iron import into cell"/>
    <property type="evidence" value="ECO:0007669"/>
    <property type="project" value="TreeGrafter"/>
</dbReference>
<dbReference type="GO" id="GO:0009279">
    <property type="term" value="C:cell outer membrane"/>
    <property type="evidence" value="ECO:0007669"/>
    <property type="project" value="UniProtKB-SubCell"/>
</dbReference>
<accession>A0AB33Z5S5</accession>
<evidence type="ECO:0000313" key="9">
    <source>
        <dbReference type="EMBL" id="EQK94218.1"/>
    </source>
</evidence>
<dbReference type="Gene3D" id="2.40.170.20">
    <property type="entry name" value="TonB-dependent receptor, beta-barrel domain"/>
    <property type="match status" value="1"/>
</dbReference>
<sequence length="876" mass="98917">MVAFIPTAKDDWDFCFWWLKNLNHFLISQNIKEFVLHKKVLLALTASLICQESLFAKEKDYTLGKVSTAGKKDRSDYSGQVNLGYSGITAPKSWQDEEVKKYTGSRTVISNKALTQQANQSIEEALQNVPGLQIRNATGVGAMPTIQIRGFGAGGSGHSDATLMLVNGIPVYMAPYAHIELDIFPVTFQAIDRIDVIKGGGSVQYGPNTYGGIVNIITKPIPTQWENQAAERITYWAKAGNAGFAAPPDKTGDPSFIKSLGNNLLYNTYVRSGGMINKHVGIQAQANWVRGQGFRDNSPSNISNYWLDGIYDINESNGIKAYYQYYDFAIAQPGSLSEQDYKINRFANLRPLNQKGGRSQRFGAVYENRFGDLDRVGGTFSFTYYGQLMTRDFQVSSSYNSANMVTCFSEAACRAAGLPAGYNLAVPYYATNYNGWAEVENPVRSINNAFEPKVNLIVNTGKVKQTFIMGLRFMTTTFLQRQYLNTNECATKTSGEGAGFLCEGANVMSGWKPHIKHGVYRNWNNWRNNYTAVYLSDRIEAWDGRFFIVPGLRYAFVQYNNENAANWMQIPEKDLRKIKHMNNWMPSTNIGFIPVQGDHNVLTYFNYQRSFVPPQLDVLSYGGAEYFTQHFDTVEAGARYTYKDKFSFNADYFRIWARDFATGQYSVYTSGPMKGNVRPINGYSQGVELELYYRPIRGLQFHAAFNYIDTRVTSHGPLTDLNGDVLKGTSYNKHFPFVSPFQFIFDARYNWRKTTIGISSYFYSRAYSGISNSAAGGYYGMQYYSGGNNYESVLNSGYQCEAWCMTQHEGLLPWYWVWNIQVSQIFWENGRHRVTGSLQINNIFNMKYYFTGIGSSPAGLQPAPGRSVTAYLNYTF</sequence>
<dbReference type="PROSITE" id="PS52016">
    <property type="entry name" value="TONB_DEPENDENT_REC_3"/>
    <property type="match status" value="1"/>
</dbReference>
<dbReference type="InterPro" id="IPR039426">
    <property type="entry name" value="TonB-dep_rcpt-like"/>
</dbReference>
<evidence type="ECO:0000256" key="2">
    <source>
        <dbReference type="ARBA" id="ARBA00022448"/>
    </source>
</evidence>
<gene>
    <name evidence="9" type="ORF">N198_01755</name>
</gene>
<keyword evidence="4 7" id="KW-0812">Transmembrane</keyword>
<evidence type="ECO:0000256" key="4">
    <source>
        <dbReference type="ARBA" id="ARBA00022692"/>
    </source>
</evidence>
<keyword evidence="3 7" id="KW-1134">Transmembrane beta strand</keyword>
<comment type="subcellular location">
    <subcellularLocation>
        <location evidence="1 7">Cell outer membrane</location>
        <topology evidence="1 7">Multi-pass membrane protein</topology>
    </subcellularLocation>
</comment>
<dbReference type="InterPro" id="IPR012910">
    <property type="entry name" value="Plug_dom"/>
</dbReference>
<keyword evidence="2 7" id="KW-0813">Transport</keyword>
<evidence type="ECO:0000256" key="7">
    <source>
        <dbReference type="PROSITE-ProRule" id="PRU01360"/>
    </source>
</evidence>
<dbReference type="Proteomes" id="UP000015893">
    <property type="component" value="Unassembled WGS sequence"/>
</dbReference>
<dbReference type="PANTHER" id="PTHR30442">
    <property type="entry name" value="IRON III DICITRATE TRANSPORT PROTEIN FECA"/>
    <property type="match status" value="1"/>
</dbReference>
<evidence type="ECO:0000256" key="3">
    <source>
        <dbReference type="ARBA" id="ARBA00022452"/>
    </source>
</evidence>
<dbReference type="AlphaFoldDB" id="A0AB33Z5S5"/>
<dbReference type="EMBL" id="AUSI01000045">
    <property type="protein sequence ID" value="EQK94218.1"/>
    <property type="molecule type" value="Genomic_DNA"/>
</dbReference>
<protein>
    <submittedName>
        <fullName evidence="9">Ligand-gated channel</fullName>
    </submittedName>
</protein>
<dbReference type="PANTHER" id="PTHR30442:SF0">
    <property type="entry name" value="FE(3+) DICITRATE TRANSPORT PROTEIN FECA"/>
    <property type="match status" value="1"/>
</dbReference>
<feature type="domain" description="TonB-dependent receptor plug" evidence="8">
    <location>
        <begin position="100"/>
        <end position="213"/>
    </location>
</feature>
<dbReference type="Pfam" id="PF07715">
    <property type="entry name" value="Plug"/>
    <property type="match status" value="1"/>
</dbReference>
<evidence type="ECO:0000256" key="6">
    <source>
        <dbReference type="ARBA" id="ARBA00023237"/>
    </source>
</evidence>
<proteinExistence type="inferred from homology"/>
<name>A0AB33Z5S5_HELPX</name>
<dbReference type="Gene3D" id="2.170.130.10">
    <property type="entry name" value="TonB-dependent receptor, plug domain"/>
    <property type="match status" value="1"/>
</dbReference>
<keyword evidence="5 7" id="KW-0472">Membrane</keyword>
<evidence type="ECO:0000259" key="8">
    <source>
        <dbReference type="Pfam" id="PF07715"/>
    </source>
</evidence>
<comment type="similarity">
    <text evidence="7">Belongs to the TonB-dependent receptor family.</text>
</comment>
<keyword evidence="6 7" id="KW-0998">Cell outer membrane</keyword>